<dbReference type="GeneID" id="101864592"/>
<dbReference type="Pfam" id="PF21056">
    <property type="entry name" value="ZSWIM1-3_RNaseH-like"/>
    <property type="match status" value="1"/>
</dbReference>
<dbReference type="PANTHER" id="PTHR33936:SF24">
    <property type="entry name" value="C2H2-TYPE DOMAIN-CONTAINING PROTEIN"/>
    <property type="match status" value="1"/>
</dbReference>
<keyword evidence="1" id="KW-0479">Metal-binding</keyword>
<evidence type="ECO:0000256" key="1">
    <source>
        <dbReference type="PROSITE-ProRule" id="PRU00042"/>
    </source>
</evidence>
<feature type="compositionally biased region" description="Polar residues" evidence="3">
    <location>
        <begin position="369"/>
        <end position="435"/>
    </location>
</feature>
<feature type="domain" description="C2H2-type" evidence="4">
    <location>
        <begin position="481"/>
        <end position="509"/>
    </location>
</feature>
<gene>
    <name evidence="7" type="primary">LOC101864592</name>
</gene>
<dbReference type="PANTHER" id="PTHR33936">
    <property type="entry name" value="PROTEIN CBG17840"/>
    <property type="match status" value="1"/>
</dbReference>
<feature type="coiled-coil region" evidence="2">
    <location>
        <begin position="19"/>
        <end position="46"/>
    </location>
</feature>
<dbReference type="CDD" id="cd15517">
    <property type="entry name" value="PHD_TCF19_like"/>
    <property type="match status" value="1"/>
</dbReference>
<evidence type="ECO:0000313" key="7">
    <source>
        <dbReference type="RefSeq" id="XP_005091692.1"/>
    </source>
</evidence>
<feature type="compositionally biased region" description="Polar residues" evidence="3">
    <location>
        <begin position="462"/>
        <end position="478"/>
    </location>
</feature>
<dbReference type="SMART" id="SM00355">
    <property type="entry name" value="ZnF_C2H2"/>
    <property type="match status" value="2"/>
</dbReference>
<feature type="region of interest" description="Disordered" evidence="3">
    <location>
        <begin position="336"/>
        <end position="478"/>
    </location>
</feature>
<dbReference type="SUPFAM" id="SSF57903">
    <property type="entry name" value="FYVE/PHD zinc finger"/>
    <property type="match status" value="1"/>
</dbReference>
<evidence type="ECO:0000256" key="3">
    <source>
        <dbReference type="SAM" id="MobiDB-lite"/>
    </source>
</evidence>
<keyword evidence="1" id="KW-0862">Zinc</keyword>
<dbReference type="InterPro" id="IPR048324">
    <property type="entry name" value="ZSWIM1-3_RNaseH-like"/>
</dbReference>
<feature type="domain" description="SWIM-type" evidence="5">
    <location>
        <begin position="1062"/>
        <end position="1094"/>
    </location>
</feature>
<keyword evidence="6" id="KW-1185">Reference proteome</keyword>
<dbReference type="InterPro" id="IPR052797">
    <property type="entry name" value="RegFact_GeneExpr_CellDeath"/>
</dbReference>
<reference evidence="7" key="1">
    <citation type="submission" date="2025-08" db="UniProtKB">
        <authorList>
            <consortium name="RefSeq"/>
        </authorList>
    </citation>
    <scope>IDENTIFICATION</scope>
</reference>
<dbReference type="PROSITE" id="PS50966">
    <property type="entry name" value="ZF_SWIM"/>
    <property type="match status" value="1"/>
</dbReference>
<dbReference type="InterPro" id="IPR007527">
    <property type="entry name" value="Znf_SWIM"/>
</dbReference>
<evidence type="ECO:0000313" key="6">
    <source>
        <dbReference type="Proteomes" id="UP000694888"/>
    </source>
</evidence>
<organism evidence="6 7">
    <name type="scientific">Aplysia californica</name>
    <name type="common">California sea hare</name>
    <dbReference type="NCBI Taxonomy" id="6500"/>
    <lineage>
        <taxon>Eukaryota</taxon>
        <taxon>Metazoa</taxon>
        <taxon>Spiralia</taxon>
        <taxon>Lophotrochozoa</taxon>
        <taxon>Mollusca</taxon>
        <taxon>Gastropoda</taxon>
        <taxon>Heterobranchia</taxon>
        <taxon>Euthyneura</taxon>
        <taxon>Tectipleura</taxon>
        <taxon>Aplysiida</taxon>
        <taxon>Aplysioidea</taxon>
        <taxon>Aplysiidae</taxon>
        <taxon>Aplysia</taxon>
    </lineage>
</organism>
<evidence type="ECO:0000259" key="4">
    <source>
        <dbReference type="PROSITE" id="PS50157"/>
    </source>
</evidence>
<keyword evidence="1" id="KW-0863">Zinc-finger</keyword>
<evidence type="ECO:0000259" key="5">
    <source>
        <dbReference type="PROSITE" id="PS50966"/>
    </source>
</evidence>
<feature type="compositionally biased region" description="Polar residues" evidence="3">
    <location>
        <begin position="336"/>
        <end position="347"/>
    </location>
</feature>
<name>A0ABM0JE88_APLCA</name>
<keyword evidence="2" id="KW-0175">Coiled coil</keyword>
<evidence type="ECO:0000256" key="2">
    <source>
        <dbReference type="SAM" id="Coils"/>
    </source>
</evidence>
<dbReference type="RefSeq" id="XP_005091692.1">
    <property type="nucleotide sequence ID" value="XM_005091635.3"/>
</dbReference>
<dbReference type="InterPro" id="IPR011011">
    <property type="entry name" value="Znf_FYVE_PHD"/>
</dbReference>
<dbReference type="Gene3D" id="3.30.160.60">
    <property type="entry name" value="Classic Zinc Finger"/>
    <property type="match status" value="1"/>
</dbReference>
<dbReference type="Proteomes" id="UP000694888">
    <property type="component" value="Unplaced"/>
</dbReference>
<accession>A0ABM0JE88</accession>
<dbReference type="PROSITE" id="PS50157">
    <property type="entry name" value="ZINC_FINGER_C2H2_2"/>
    <property type="match status" value="1"/>
</dbReference>
<proteinExistence type="predicted"/>
<dbReference type="PROSITE" id="PS00028">
    <property type="entry name" value="ZINC_FINGER_C2H2_1"/>
    <property type="match status" value="1"/>
</dbReference>
<sequence>MAARAGDEFEDSKESPAFLLDEEGLLAKHRKEKKELQDDFQGTRKQQYPEKYRLEQEWFKSVTVPPFLRDCYSVLDMQMFQDIIWNKPATELLNEYSCSVEEMASLCCNGWLYSSQLVWLMDRVNDRQTCAIGLCSSASSPDELRRLAASRDQVERLVLIVSVGRAQTQAGVETYVNSFGQQSGDHWAVVTVDLTDMPNILYCDTLGWDIPNNLRQHLEQFTSVFGIVSLDYSTITPMHPPSPIAVGHKHLCTNMCSNYPLQQCSTVCGVISGVCAVVAALDPLFFQKLTGHRASDGLFLKHPTKYANYLRRVLIRWFMTQDLDLSLLMQRLPDNSTHQTSTGNNSNDRCKQKRKAGPSTEEPKKKHPSTSGTHTSKANNDTTSQDQANIKENPHHQPSNSEQTNCQKAGISNTEPKPQTPNAEKNSTRQSGTSDISKKSKHSHENNCRYDSNMPKSDSRSETPNTSKNTPPSAANRKSTWTCPFCDKSFGSRQGLFSHKKRVHPTEQALHGKKPPTLCSDCKVFRCFSIQGLIKHYRSKHNKVMAVQKKDFASHNEFINWKQQVEKMTKSQFIRLSGKRQDIGWTVCYYSCHRSGTREHVQNRKRALKRQGSCKIGFKCTSYITTREDKVNGSVTAEFCLEHTDKCQKLALTQLSENLKHTIVRKLKKGHDEKTILNEIRNKVTCINQDTQSIKQHYSYGISHARRDKDDAKSCHLWVEALNEDSDNPIIYFKQKGNSHETLGKDDFLLCFQTDFQRNMMLHHGTRIICVDSTHGTTQYKYFLTTILVLDEFLEAIPVAWAISNTKETKIMTVFLNVVKNACGQSFVPDVFMSDLTNNFYNAWCSAFEQPPKKRLYCSWHVDKAWRKQLGECFGKDSERRLHTYNLLKMLQTEILGSEFRALLQFALSDWQISCPKFYAYFHENYCEDNKPAFWAGCYRIGALANANMFAESFHHLLKTKYMENRGNRRIDELLVILLKIARDKAVEQLLKQEKGKVTSCITAIRNRHNRAVSMTLTGIKRVNAEDQEGWTLPSSTQPGRSHFVQRTDCEECSCELVCEICHICIHMYTCTCSDFLLKCVICKHIHAVHMNLEPPDETECVQSSDETEVQEADLFESVLCCNKLEERSVDREKQLQASESVLFSVLEFMRNVDDANIHQDMRNGMLSVLNKAKGMLKVKQKGTSISCFERKEKLASNKKSDPQVRFEVPKRKEKPDLQDKQKVREALSSVLVNVCSVCYSHDCKTSENSAVSWIECIGCKAWLHVQCDDSLQRMGKGIAIVVNYHCPTCRNSH</sequence>
<dbReference type="Gene3D" id="3.30.40.10">
    <property type="entry name" value="Zinc/RING finger domain, C3HC4 (zinc finger)"/>
    <property type="match status" value="1"/>
</dbReference>
<dbReference type="InterPro" id="IPR013083">
    <property type="entry name" value="Znf_RING/FYVE/PHD"/>
</dbReference>
<protein>
    <submittedName>
        <fullName evidence="7">Uncharacterized protein LOC101864592</fullName>
    </submittedName>
</protein>
<dbReference type="InterPro" id="IPR013087">
    <property type="entry name" value="Znf_C2H2_type"/>
</dbReference>